<reference evidence="1" key="2">
    <citation type="submission" date="2023-05" db="EMBL/GenBank/DDBJ databases">
        <authorList>
            <consortium name="Lawrence Berkeley National Laboratory"/>
            <person name="Steindorff A."/>
            <person name="Hensen N."/>
            <person name="Bonometti L."/>
            <person name="Westerberg I."/>
            <person name="Brannstrom I.O."/>
            <person name="Guillou S."/>
            <person name="Cros-Aarteil S."/>
            <person name="Calhoun S."/>
            <person name="Haridas S."/>
            <person name="Kuo A."/>
            <person name="Mondo S."/>
            <person name="Pangilinan J."/>
            <person name="Riley R."/>
            <person name="Labutti K."/>
            <person name="Andreopoulos B."/>
            <person name="Lipzen A."/>
            <person name="Chen C."/>
            <person name="Yanf M."/>
            <person name="Daum C."/>
            <person name="Ng V."/>
            <person name="Clum A."/>
            <person name="Ohm R."/>
            <person name="Martin F."/>
            <person name="Silar P."/>
            <person name="Natvig D."/>
            <person name="Lalanne C."/>
            <person name="Gautier V."/>
            <person name="Ament-Velasquez S.L."/>
            <person name="Kruys A."/>
            <person name="Hutchinson M.I."/>
            <person name="Powell A.J."/>
            <person name="Barry K."/>
            <person name="Miller A.N."/>
            <person name="Grigoriev I.V."/>
            <person name="Debuchy R."/>
            <person name="Gladieux P."/>
            <person name="Thoren M.H."/>
            <person name="Johannesson H."/>
        </authorList>
    </citation>
    <scope>NUCLEOTIDE SEQUENCE</scope>
    <source>
        <strain evidence="1">CBS 731.68</strain>
    </source>
</reference>
<evidence type="ECO:0000313" key="2">
    <source>
        <dbReference type="Proteomes" id="UP001302602"/>
    </source>
</evidence>
<comment type="caution">
    <text evidence="1">The sequence shown here is derived from an EMBL/GenBank/DDBJ whole genome shotgun (WGS) entry which is preliminary data.</text>
</comment>
<proteinExistence type="predicted"/>
<dbReference type="EMBL" id="MU853257">
    <property type="protein sequence ID" value="KAK4118918.1"/>
    <property type="molecule type" value="Genomic_DNA"/>
</dbReference>
<protein>
    <submittedName>
        <fullName evidence="1">Uncharacterized protein</fullName>
    </submittedName>
</protein>
<accession>A0AAN6TQQ7</accession>
<organism evidence="1 2">
    <name type="scientific">Parathielavia appendiculata</name>
    <dbReference type="NCBI Taxonomy" id="2587402"/>
    <lineage>
        <taxon>Eukaryota</taxon>
        <taxon>Fungi</taxon>
        <taxon>Dikarya</taxon>
        <taxon>Ascomycota</taxon>
        <taxon>Pezizomycotina</taxon>
        <taxon>Sordariomycetes</taxon>
        <taxon>Sordariomycetidae</taxon>
        <taxon>Sordariales</taxon>
        <taxon>Chaetomiaceae</taxon>
        <taxon>Parathielavia</taxon>
    </lineage>
</organism>
<dbReference type="AlphaFoldDB" id="A0AAN6TQQ7"/>
<dbReference type="RefSeq" id="XP_062642691.1">
    <property type="nucleotide sequence ID" value="XM_062786817.1"/>
</dbReference>
<evidence type="ECO:0000313" key="1">
    <source>
        <dbReference type="EMBL" id="KAK4118918.1"/>
    </source>
</evidence>
<keyword evidence="2" id="KW-1185">Reference proteome</keyword>
<sequence length="88" mass="9041">MAGVAGPTKTGRKAMTMVCCAVNGLWIAAPAFDPSCINLCATLPSHAAAACLDCDFPPAWVAPSSLLDITLSMIHQTCVSVGVMYPVS</sequence>
<dbReference type="Proteomes" id="UP001302602">
    <property type="component" value="Unassembled WGS sequence"/>
</dbReference>
<name>A0AAN6TQQ7_9PEZI</name>
<gene>
    <name evidence="1" type="ORF">N657DRAFT_324925</name>
</gene>
<reference evidence="1" key="1">
    <citation type="journal article" date="2023" name="Mol. Phylogenet. Evol.">
        <title>Genome-scale phylogeny and comparative genomics of the fungal order Sordariales.</title>
        <authorList>
            <person name="Hensen N."/>
            <person name="Bonometti L."/>
            <person name="Westerberg I."/>
            <person name="Brannstrom I.O."/>
            <person name="Guillou S."/>
            <person name="Cros-Aarteil S."/>
            <person name="Calhoun S."/>
            <person name="Haridas S."/>
            <person name="Kuo A."/>
            <person name="Mondo S."/>
            <person name="Pangilinan J."/>
            <person name="Riley R."/>
            <person name="LaButti K."/>
            <person name="Andreopoulos B."/>
            <person name="Lipzen A."/>
            <person name="Chen C."/>
            <person name="Yan M."/>
            <person name="Daum C."/>
            <person name="Ng V."/>
            <person name="Clum A."/>
            <person name="Steindorff A."/>
            <person name="Ohm R.A."/>
            <person name="Martin F."/>
            <person name="Silar P."/>
            <person name="Natvig D.O."/>
            <person name="Lalanne C."/>
            <person name="Gautier V."/>
            <person name="Ament-Velasquez S.L."/>
            <person name="Kruys A."/>
            <person name="Hutchinson M.I."/>
            <person name="Powell A.J."/>
            <person name="Barry K."/>
            <person name="Miller A.N."/>
            <person name="Grigoriev I.V."/>
            <person name="Debuchy R."/>
            <person name="Gladieux P."/>
            <person name="Hiltunen Thoren M."/>
            <person name="Johannesson H."/>
        </authorList>
    </citation>
    <scope>NUCLEOTIDE SEQUENCE</scope>
    <source>
        <strain evidence="1">CBS 731.68</strain>
    </source>
</reference>
<dbReference type="GeneID" id="87823587"/>